<evidence type="ECO:0000256" key="1">
    <source>
        <dbReference type="ARBA" id="ARBA00023002"/>
    </source>
</evidence>
<accession>A0A7W2EVK9</accession>
<protein>
    <submittedName>
        <fullName evidence="3">FAD-dependent oxidoreductase</fullName>
    </submittedName>
</protein>
<dbReference type="InterPro" id="IPR006076">
    <property type="entry name" value="FAD-dep_OxRdtase"/>
</dbReference>
<dbReference type="PANTHER" id="PTHR13847:SF281">
    <property type="entry name" value="FAD DEPENDENT OXIDOREDUCTASE DOMAIN-CONTAINING PROTEIN"/>
    <property type="match status" value="1"/>
</dbReference>
<comment type="caution">
    <text evidence="3">The sequence shown here is derived from an EMBL/GenBank/DDBJ whole genome shotgun (WGS) entry which is preliminary data.</text>
</comment>
<keyword evidence="1" id="KW-0560">Oxidoreductase</keyword>
<dbReference type="GO" id="GO:0005737">
    <property type="term" value="C:cytoplasm"/>
    <property type="evidence" value="ECO:0007669"/>
    <property type="project" value="TreeGrafter"/>
</dbReference>
<dbReference type="InterPro" id="IPR036188">
    <property type="entry name" value="FAD/NAD-bd_sf"/>
</dbReference>
<dbReference type="Proteomes" id="UP000534388">
    <property type="component" value="Unassembled WGS sequence"/>
</dbReference>
<dbReference type="EMBL" id="JACEZT010000015">
    <property type="protein sequence ID" value="MBA5639385.1"/>
    <property type="molecule type" value="Genomic_DNA"/>
</dbReference>
<name>A0A7W2EVK9_9BURK</name>
<reference evidence="3 4" key="1">
    <citation type="submission" date="2020-07" db="EMBL/GenBank/DDBJ databases">
        <title>Novel species isolated from subtropical streams in China.</title>
        <authorList>
            <person name="Lu H."/>
        </authorList>
    </citation>
    <scope>NUCLEOTIDE SEQUENCE [LARGE SCALE GENOMIC DNA]</scope>
    <source>
        <strain evidence="3 4">LX20W</strain>
    </source>
</reference>
<dbReference type="Gene3D" id="3.50.50.60">
    <property type="entry name" value="FAD/NAD(P)-binding domain"/>
    <property type="match status" value="1"/>
</dbReference>
<dbReference type="Gene3D" id="3.30.9.10">
    <property type="entry name" value="D-Amino Acid Oxidase, subunit A, domain 2"/>
    <property type="match status" value="1"/>
</dbReference>
<keyword evidence="4" id="KW-1185">Reference proteome</keyword>
<dbReference type="GO" id="GO:0016491">
    <property type="term" value="F:oxidoreductase activity"/>
    <property type="evidence" value="ECO:0007669"/>
    <property type="project" value="UniProtKB-KW"/>
</dbReference>
<dbReference type="PANTHER" id="PTHR13847">
    <property type="entry name" value="SARCOSINE DEHYDROGENASE-RELATED"/>
    <property type="match status" value="1"/>
</dbReference>
<organism evidence="3 4">
    <name type="scientific">Rugamonas brunnea</name>
    <dbReference type="NCBI Taxonomy" id="2758569"/>
    <lineage>
        <taxon>Bacteria</taxon>
        <taxon>Pseudomonadati</taxon>
        <taxon>Pseudomonadota</taxon>
        <taxon>Betaproteobacteria</taxon>
        <taxon>Burkholderiales</taxon>
        <taxon>Oxalobacteraceae</taxon>
        <taxon>Telluria group</taxon>
        <taxon>Rugamonas</taxon>
    </lineage>
</organism>
<evidence type="ECO:0000259" key="2">
    <source>
        <dbReference type="Pfam" id="PF01266"/>
    </source>
</evidence>
<sequence length="461" mass="49509">MRREHMHTKRYAFSAEEAKAKADLEKYRTLGGWVEKPDDMQAPLEGAVSADVVIIGAGYAGLSAALELADKGARVVVLEREFAGFGASGRNAGYLAGAIGIEYELFHKKVGAGTGAQIVRFYEDAVSFVEGKLGEYGIECDYLRSGIIRAAIHPSQEGRLRKGMRIGAELGFKSIFLDQAAMHARGIPPAFLFGEYTAHGGTLHPGKYVMGLRRAAIRAGVKLYENTPMLSYSEGAMIKVETPRGSVSAPVMLFSSNAYTPQNGLLADKIVPVRVSAIETEPLSAAQLKSLGWPGREGIMTAHWIMESFRLTPHNSLLVTTKRLQSPYGSKTPNVPAYDSYSELRGALHDRLPSLKDIAVRACWSGYVSAANDALPIVGVTGAHRNVYYTAGCSGHGLAPQSLVGHLLAGRILGADHPFLAALQRKVAPILPEPLQWCATKAALGLVGILDGRTNRKARAA</sequence>
<dbReference type="AlphaFoldDB" id="A0A7W2EVK9"/>
<evidence type="ECO:0000313" key="4">
    <source>
        <dbReference type="Proteomes" id="UP000534388"/>
    </source>
</evidence>
<dbReference type="Pfam" id="PF01266">
    <property type="entry name" value="DAO"/>
    <property type="match status" value="1"/>
</dbReference>
<dbReference type="PRINTS" id="PR00420">
    <property type="entry name" value="RNGMNOXGNASE"/>
</dbReference>
<dbReference type="SUPFAM" id="SSF51905">
    <property type="entry name" value="FAD/NAD(P)-binding domain"/>
    <property type="match status" value="1"/>
</dbReference>
<gene>
    <name evidence="3" type="ORF">H3H37_20180</name>
</gene>
<evidence type="ECO:0000313" key="3">
    <source>
        <dbReference type="EMBL" id="MBA5639385.1"/>
    </source>
</evidence>
<feature type="domain" description="FAD dependent oxidoreductase" evidence="2">
    <location>
        <begin position="51"/>
        <end position="409"/>
    </location>
</feature>
<proteinExistence type="predicted"/>